<reference evidence="1 2" key="1">
    <citation type="journal article" date="2018" name="Nat. Ecol. Evol.">
        <title>Shark genomes provide insights into elasmobranch evolution and the origin of vertebrates.</title>
        <authorList>
            <person name="Hara Y"/>
            <person name="Yamaguchi K"/>
            <person name="Onimaru K"/>
            <person name="Kadota M"/>
            <person name="Koyanagi M"/>
            <person name="Keeley SD"/>
            <person name="Tatsumi K"/>
            <person name="Tanaka K"/>
            <person name="Motone F"/>
            <person name="Kageyama Y"/>
            <person name="Nozu R"/>
            <person name="Adachi N"/>
            <person name="Nishimura O"/>
            <person name="Nakagawa R"/>
            <person name="Tanegashima C"/>
            <person name="Kiyatake I"/>
            <person name="Matsumoto R"/>
            <person name="Murakumo K"/>
            <person name="Nishida K"/>
            <person name="Terakita A"/>
            <person name="Kuratani S"/>
            <person name="Sato K"/>
            <person name="Hyodo S Kuraku.S."/>
        </authorList>
    </citation>
    <scope>NUCLEOTIDE SEQUENCE [LARGE SCALE GENOMIC DNA]</scope>
</reference>
<dbReference type="EMBL" id="BEZZ01000223">
    <property type="protein sequence ID" value="GCC28867.1"/>
    <property type="molecule type" value="Genomic_DNA"/>
</dbReference>
<dbReference type="Proteomes" id="UP000287033">
    <property type="component" value="Unassembled WGS sequence"/>
</dbReference>
<sequence>MAGRTWRIARQLVSPEWDSGISVEKAAGGGVRMVTWYRPLHQWRLPAALALRWFGPPSGGHEILRGTFVISDEIGLGELLWNPEPGIPVPGMDGLVSGGFRPDIPAACLVVLQQSSPEAER</sequence>
<keyword evidence="2" id="KW-1185">Reference proteome</keyword>
<accession>A0A401SEM3</accession>
<name>A0A401SEM3_CHIPU</name>
<evidence type="ECO:0000313" key="1">
    <source>
        <dbReference type="EMBL" id="GCC28867.1"/>
    </source>
</evidence>
<gene>
    <name evidence="1" type="ORF">chiPu_0007301</name>
</gene>
<dbReference type="AlphaFoldDB" id="A0A401SEM3"/>
<evidence type="ECO:0000313" key="2">
    <source>
        <dbReference type="Proteomes" id="UP000287033"/>
    </source>
</evidence>
<organism evidence="1 2">
    <name type="scientific">Chiloscyllium punctatum</name>
    <name type="common">Brownbanded bambooshark</name>
    <name type="synonym">Hemiscyllium punctatum</name>
    <dbReference type="NCBI Taxonomy" id="137246"/>
    <lineage>
        <taxon>Eukaryota</taxon>
        <taxon>Metazoa</taxon>
        <taxon>Chordata</taxon>
        <taxon>Craniata</taxon>
        <taxon>Vertebrata</taxon>
        <taxon>Chondrichthyes</taxon>
        <taxon>Elasmobranchii</taxon>
        <taxon>Galeomorphii</taxon>
        <taxon>Galeoidea</taxon>
        <taxon>Orectolobiformes</taxon>
        <taxon>Hemiscylliidae</taxon>
        <taxon>Chiloscyllium</taxon>
    </lineage>
</organism>
<comment type="caution">
    <text evidence="1">The sequence shown here is derived from an EMBL/GenBank/DDBJ whole genome shotgun (WGS) entry which is preliminary data.</text>
</comment>
<proteinExistence type="predicted"/>
<protein>
    <submittedName>
        <fullName evidence="1">Uncharacterized protein</fullName>
    </submittedName>
</protein>